<reference evidence="1 2" key="1">
    <citation type="journal article" date="2019" name="Commun. Biol.">
        <title>The bagworm genome reveals a unique fibroin gene that provides high tensile strength.</title>
        <authorList>
            <person name="Kono N."/>
            <person name="Nakamura H."/>
            <person name="Ohtoshi R."/>
            <person name="Tomita M."/>
            <person name="Numata K."/>
            <person name="Arakawa K."/>
        </authorList>
    </citation>
    <scope>NUCLEOTIDE SEQUENCE [LARGE SCALE GENOMIC DNA]</scope>
</reference>
<dbReference type="Proteomes" id="UP000299102">
    <property type="component" value="Unassembled WGS sequence"/>
</dbReference>
<accession>A0A4C1VI99</accession>
<gene>
    <name evidence="1" type="ORF">EVAR_33579_1</name>
</gene>
<evidence type="ECO:0000313" key="2">
    <source>
        <dbReference type="Proteomes" id="UP000299102"/>
    </source>
</evidence>
<organism evidence="1 2">
    <name type="scientific">Eumeta variegata</name>
    <name type="common">Bagworm moth</name>
    <name type="synonym">Eumeta japonica</name>
    <dbReference type="NCBI Taxonomy" id="151549"/>
    <lineage>
        <taxon>Eukaryota</taxon>
        <taxon>Metazoa</taxon>
        <taxon>Ecdysozoa</taxon>
        <taxon>Arthropoda</taxon>
        <taxon>Hexapoda</taxon>
        <taxon>Insecta</taxon>
        <taxon>Pterygota</taxon>
        <taxon>Neoptera</taxon>
        <taxon>Endopterygota</taxon>
        <taxon>Lepidoptera</taxon>
        <taxon>Glossata</taxon>
        <taxon>Ditrysia</taxon>
        <taxon>Tineoidea</taxon>
        <taxon>Psychidae</taxon>
        <taxon>Oiketicinae</taxon>
        <taxon>Eumeta</taxon>
    </lineage>
</organism>
<dbReference type="EMBL" id="BGZK01000354">
    <property type="protein sequence ID" value="GBP38828.1"/>
    <property type="molecule type" value="Genomic_DNA"/>
</dbReference>
<protein>
    <submittedName>
        <fullName evidence="1">Uncharacterized protein</fullName>
    </submittedName>
</protein>
<sequence length="83" mass="9151">MKKFHERRATKAARFSWSTCQHVHTETMASVSFTHLCSTSVILGSGFGYATLGNIEVDSMDRSTPHDAQASYAIGCQLMIPNK</sequence>
<dbReference type="AlphaFoldDB" id="A0A4C1VI99"/>
<keyword evidence="2" id="KW-1185">Reference proteome</keyword>
<evidence type="ECO:0000313" key="1">
    <source>
        <dbReference type="EMBL" id="GBP38828.1"/>
    </source>
</evidence>
<proteinExistence type="predicted"/>
<comment type="caution">
    <text evidence="1">The sequence shown here is derived from an EMBL/GenBank/DDBJ whole genome shotgun (WGS) entry which is preliminary data.</text>
</comment>
<name>A0A4C1VI99_EUMVA</name>